<gene>
    <name evidence="2" type="ORF">A2W45_01855</name>
</gene>
<dbReference type="InterPro" id="IPR044020">
    <property type="entry name" value="DUF5676"/>
</dbReference>
<dbReference type="AlphaFoldDB" id="A0A1F5H1Y0"/>
<evidence type="ECO:0000256" key="1">
    <source>
        <dbReference type="SAM" id="Phobius"/>
    </source>
</evidence>
<organism evidence="2 3">
    <name type="scientific">Candidatus Curtissbacteria bacterium RIFCSPHIGHO2_12_41_11</name>
    <dbReference type="NCBI Taxonomy" id="1797718"/>
    <lineage>
        <taxon>Bacteria</taxon>
        <taxon>Candidatus Curtissiibacteriota</taxon>
    </lineage>
</organism>
<name>A0A1F5H1Y0_9BACT</name>
<accession>A0A1F5H1Y0</accession>
<keyword evidence="1" id="KW-0812">Transmembrane</keyword>
<comment type="caution">
    <text evidence="2">The sequence shown here is derived from an EMBL/GenBank/DDBJ whole genome shotgun (WGS) entry which is preliminary data.</text>
</comment>
<sequence>MLKPQALANSFVLTTATLYIFLYLLKLVAPPFFRLLINSQFLGADIASQVPKFSLVNFVGILIAVCVVAWVFGYLLASIYNRLAEKKP</sequence>
<keyword evidence="1" id="KW-1133">Transmembrane helix</keyword>
<reference evidence="2 3" key="1">
    <citation type="journal article" date="2016" name="Nat. Commun.">
        <title>Thousands of microbial genomes shed light on interconnected biogeochemical processes in an aquifer system.</title>
        <authorList>
            <person name="Anantharaman K."/>
            <person name="Brown C.T."/>
            <person name="Hug L.A."/>
            <person name="Sharon I."/>
            <person name="Castelle C.J."/>
            <person name="Probst A.J."/>
            <person name="Thomas B.C."/>
            <person name="Singh A."/>
            <person name="Wilkins M.J."/>
            <person name="Karaoz U."/>
            <person name="Brodie E.L."/>
            <person name="Williams K.H."/>
            <person name="Hubbard S.S."/>
            <person name="Banfield J.F."/>
        </authorList>
    </citation>
    <scope>NUCLEOTIDE SEQUENCE [LARGE SCALE GENOMIC DNA]</scope>
</reference>
<protein>
    <submittedName>
        <fullName evidence="2">Uncharacterized protein</fullName>
    </submittedName>
</protein>
<dbReference type="Pfam" id="PF18926">
    <property type="entry name" value="DUF5676"/>
    <property type="match status" value="1"/>
</dbReference>
<dbReference type="EMBL" id="MFBH01000052">
    <property type="protein sequence ID" value="OGD98170.1"/>
    <property type="molecule type" value="Genomic_DNA"/>
</dbReference>
<feature type="transmembrane region" description="Helical" evidence="1">
    <location>
        <begin position="53"/>
        <end position="77"/>
    </location>
</feature>
<proteinExistence type="predicted"/>
<feature type="transmembrane region" description="Helical" evidence="1">
    <location>
        <begin position="12"/>
        <end position="33"/>
    </location>
</feature>
<evidence type="ECO:0000313" key="3">
    <source>
        <dbReference type="Proteomes" id="UP000178393"/>
    </source>
</evidence>
<evidence type="ECO:0000313" key="2">
    <source>
        <dbReference type="EMBL" id="OGD98170.1"/>
    </source>
</evidence>
<dbReference type="Proteomes" id="UP000178393">
    <property type="component" value="Unassembled WGS sequence"/>
</dbReference>
<keyword evidence="1" id="KW-0472">Membrane</keyword>